<comment type="caution">
    <text evidence="2">The sequence shown here is derived from an EMBL/GenBank/DDBJ whole genome shotgun (WGS) entry which is preliminary data.</text>
</comment>
<name>A0A0F8XA75_9ZZZZ</name>
<dbReference type="PANTHER" id="PTHR10192">
    <property type="entry name" value="MOLYBDOPTERIN BIOSYNTHESIS PROTEIN"/>
    <property type="match status" value="1"/>
</dbReference>
<organism evidence="2">
    <name type="scientific">marine sediment metagenome</name>
    <dbReference type="NCBI Taxonomy" id="412755"/>
    <lineage>
        <taxon>unclassified sequences</taxon>
        <taxon>metagenomes</taxon>
        <taxon>ecological metagenomes</taxon>
    </lineage>
</organism>
<dbReference type="GO" id="GO:0006777">
    <property type="term" value="P:Mo-molybdopterin cofactor biosynthetic process"/>
    <property type="evidence" value="ECO:0007669"/>
    <property type="project" value="TreeGrafter"/>
</dbReference>
<dbReference type="Gene3D" id="2.40.340.10">
    <property type="entry name" value="MoeA, C-terminal, domain IV"/>
    <property type="match status" value="1"/>
</dbReference>
<evidence type="ECO:0000313" key="2">
    <source>
        <dbReference type="EMBL" id="KKK65718.1"/>
    </source>
</evidence>
<proteinExistence type="predicted"/>
<dbReference type="GO" id="GO:0061599">
    <property type="term" value="F:molybdopterin molybdotransferase activity"/>
    <property type="evidence" value="ECO:0007669"/>
    <property type="project" value="TreeGrafter"/>
</dbReference>
<feature type="non-terminal residue" evidence="2">
    <location>
        <position position="1"/>
    </location>
</feature>
<dbReference type="InterPro" id="IPR005111">
    <property type="entry name" value="MoeA_C_domain_IV"/>
</dbReference>
<dbReference type="InterPro" id="IPR036688">
    <property type="entry name" value="MoeA_C_domain_IV_sf"/>
</dbReference>
<dbReference type="InterPro" id="IPR038987">
    <property type="entry name" value="MoeA-like"/>
</dbReference>
<gene>
    <name evidence="2" type="ORF">LCGC14_2971320</name>
</gene>
<dbReference type="SUPFAM" id="SSF63867">
    <property type="entry name" value="MoeA C-terminal domain-like"/>
    <property type="match status" value="1"/>
</dbReference>
<dbReference type="GO" id="GO:0005829">
    <property type="term" value="C:cytosol"/>
    <property type="evidence" value="ECO:0007669"/>
    <property type="project" value="TreeGrafter"/>
</dbReference>
<dbReference type="EMBL" id="LAZR01060414">
    <property type="protein sequence ID" value="KKK65718.1"/>
    <property type="molecule type" value="Genomic_DNA"/>
</dbReference>
<feature type="domain" description="MoeA C-terminal" evidence="1">
    <location>
        <begin position="32"/>
        <end position="101"/>
    </location>
</feature>
<dbReference type="Pfam" id="PF03454">
    <property type="entry name" value="MoeA_C"/>
    <property type="match status" value="1"/>
</dbReference>
<evidence type="ECO:0000259" key="1">
    <source>
        <dbReference type="Pfam" id="PF03454"/>
    </source>
</evidence>
<dbReference type="AlphaFoldDB" id="A0A0F8XA75"/>
<accession>A0A0F8XA75</accession>
<protein>
    <recommendedName>
        <fullName evidence="1">MoeA C-terminal domain-containing protein</fullName>
    </recommendedName>
</protein>
<dbReference type="PANTHER" id="PTHR10192:SF5">
    <property type="entry name" value="GEPHYRIN"/>
    <property type="match status" value="1"/>
</dbReference>
<sequence length="107" mass="12010">NPVAVGICFELYVRPLLLKMAGRKDIFRKSFKAIAEKPIRKKKGRTNYIRVRVDRKKNILYAQTTGAQGSGVLTSMLADGIVELPADVDEIKQGQELEVVSLDDDYK</sequence>
<reference evidence="2" key="1">
    <citation type="journal article" date="2015" name="Nature">
        <title>Complex archaea that bridge the gap between prokaryotes and eukaryotes.</title>
        <authorList>
            <person name="Spang A."/>
            <person name="Saw J.H."/>
            <person name="Jorgensen S.L."/>
            <person name="Zaremba-Niedzwiedzka K."/>
            <person name="Martijn J."/>
            <person name="Lind A.E."/>
            <person name="van Eijk R."/>
            <person name="Schleper C."/>
            <person name="Guy L."/>
            <person name="Ettema T.J."/>
        </authorList>
    </citation>
    <scope>NUCLEOTIDE SEQUENCE</scope>
</reference>